<dbReference type="EMBL" id="GL983823">
    <property type="protein sequence ID" value="EGR31727.1"/>
    <property type="molecule type" value="Genomic_DNA"/>
</dbReference>
<dbReference type="OMA" id="RIMISGV"/>
<dbReference type="GeneID" id="14907873"/>
<dbReference type="Proteomes" id="UP000008983">
    <property type="component" value="Unassembled WGS sequence"/>
</dbReference>
<gene>
    <name evidence="1" type="ORF">IMG5_103280</name>
</gene>
<reference evidence="1 2" key="1">
    <citation type="submission" date="2011-07" db="EMBL/GenBank/DDBJ databases">
        <authorList>
            <person name="Coyne R."/>
            <person name="Brami D."/>
            <person name="Johnson J."/>
            <person name="Hostetler J."/>
            <person name="Hannick L."/>
            <person name="Clark T."/>
            <person name="Cassidy-Hanley D."/>
            <person name="Inman J."/>
        </authorList>
    </citation>
    <scope>NUCLEOTIDE SEQUENCE [LARGE SCALE GENOMIC DNA]</scope>
    <source>
        <strain evidence="1 2">G5</strain>
    </source>
</reference>
<organism evidence="1 2">
    <name type="scientific">Ichthyophthirius multifiliis</name>
    <name type="common">White spot disease agent</name>
    <name type="synonym">Ich</name>
    <dbReference type="NCBI Taxonomy" id="5932"/>
    <lineage>
        <taxon>Eukaryota</taxon>
        <taxon>Sar</taxon>
        <taxon>Alveolata</taxon>
        <taxon>Ciliophora</taxon>
        <taxon>Intramacronucleata</taxon>
        <taxon>Oligohymenophorea</taxon>
        <taxon>Hymenostomatida</taxon>
        <taxon>Ophryoglenina</taxon>
        <taxon>Ichthyophthirius</taxon>
    </lineage>
</organism>
<dbReference type="eggNOG" id="ENOG502SHY7">
    <property type="taxonomic scope" value="Eukaryota"/>
</dbReference>
<protein>
    <submittedName>
        <fullName evidence="1">Uncharacterized protein</fullName>
    </submittedName>
</protein>
<evidence type="ECO:0000313" key="2">
    <source>
        <dbReference type="Proteomes" id="UP000008983"/>
    </source>
</evidence>
<sequence length="1532" mass="175822">MIVIKKLFQNHGKILFKQILLQQLIILQSLIFFLLKIQSPFIILYNNIKSDYTNVIKKSIFELGFITDQQISSGQKIYKATDTQSYIQIDFRSQPGQAQWDNQLGIKQEDSSSIQSNTLIPCKGIQGILPIEGSSIECNYVLAKYSSVLGMTQEIYPQIFIKNFVIHIPNIQNPSNGSMKTSVQVRIIQNTNNIIEIKNQSIIQINLQDDLGQLAISPNQLTYSNKKVGEIFNLSFQLGLNVQAQNLLFIQLPKYDIGFIRKDQAVSCLQNDLNLYCIPYPGTDMILILLQQPLAQTDILQINNLKWPDYQILFGNTAGQDETINIYETDQLGVTLQYVFFNNLPSPNFGSVVEGSITIPKKGFSYVDCYYVFKFISDTDIPAKSIIKIKFPDIYNLLDSDPLPEISVQRLIDYSKQEPLTIQSTIQIITITNMQKHNAYEEFYVTVTGIKNPSSNDSSVNQTWDITVIKRNELLDQDNLVLQKISFFSFDFTEPFQKGNIVFNQIVAFPMNADETATYTIEFTPNTDIPTKGQIQITFPQQNYKTLPSNPDCRLSGAVNTFSSCSLSGSTFTLRIEEKYNSGSGSIILKIANIKNPDQGPTQGFIIKTLYDGIFLDQTDESTPNSNRNIIIYSRASPITVKSVTFDPKNISEESTYTFKFITQDQLTTGMNILFQFPYDYDSLLGRNINCKILGGIIGSQYFCDIKDRGVYVKNFESYVPSQENPIIIQVNGIINPNVAFVETDWIKIATLYNNDNKFINSQPQASSVTMFAQPGWIKVFQVQPSHQKVRYKASYQYQFELFKVVPKQQSKGAIYVDFPKQFDNIEDRRVSCQTSTKEFAIIISCYVERNRVQIVGNTDDYKGVISLNINQIENPTEQGECDNFYVRSYDGQNQVIIDRSFDNLDPFYYSYILPGLIISINNNKTIKVFSGTQTEDLFVNFEVPAQLKLILVPDTVTYIKVIPQTISVDLGQKQIKFRISAPQQILVGVYYIKWYILNELIPPIYTPLKKTRVEVEDRTNIPIYINNILDIPYGGNSLDTKIYINYACDIAFQIKINFENQYKGVSLSSDVINFNKGQNFQYLRVISDINITTGTEVERGKIKFQIIGIDTKFYQLEVSSLYFTIIAADTVPPVITKLNIVDVQKNSAVINIRVNEPAGVYYMVALNNTLKAEFQEVFNKGPAIYNTTQSQYGYFVVDKENVDFKFNVEDLEAQTDYCIQVYIQDRGENVSIMKQISFKTLNRYNAANFSLRFQVRQLYESQKQEILREVSKTLSIDINFLQEQKYQFSNNQISRYLLKKENKQKRQLDEIDENLKIQTIMHLQMYSDRFKEYYPSPFDLIQSLNNKYAQLKAVLPIIDINYQIVPNEFEIYYPSFVNNPQLINSIWNQANFTVRLSHPGWVFISCVSQDIQEYPSPYQIYAGLDNHNILAPNGKQEITAAYNYFNVTVNNLKPLTQYYAYVVGGSAHPGFPDLMNANKVFRIEFSTIQSPDGNLNIYQIQIFFFLDLHLDLNFVNIFVFRLLQFILLFNL</sequence>
<accession>G0QST2</accession>
<dbReference type="OrthoDB" id="287532at2759"/>
<keyword evidence="2" id="KW-1185">Reference proteome</keyword>
<dbReference type="RefSeq" id="XP_004035213.1">
    <property type="nucleotide sequence ID" value="XM_004035165.1"/>
</dbReference>
<name>G0QST2_ICHMU</name>
<dbReference type="InParanoid" id="G0QST2"/>
<proteinExistence type="predicted"/>
<evidence type="ECO:0000313" key="1">
    <source>
        <dbReference type="EMBL" id="EGR31727.1"/>
    </source>
</evidence>